<dbReference type="KEGG" id="ptm:GSPATT00015161001"/>
<dbReference type="OMA" id="PSKVHKT"/>
<keyword evidence="4" id="KW-1185">Reference proteome</keyword>
<dbReference type="RefSeq" id="XP_001447664.1">
    <property type="nucleotide sequence ID" value="XM_001447627.2"/>
</dbReference>
<dbReference type="STRING" id="5888.A0DB50"/>
<dbReference type="PANTHER" id="PTHR23159:SF31">
    <property type="entry name" value="CENTROSOME-ASSOCIATED PROTEIN CEP250 ISOFORM X1"/>
    <property type="match status" value="1"/>
</dbReference>
<accession>A0DB50</accession>
<feature type="coiled-coil region" evidence="1">
    <location>
        <begin position="48"/>
        <end position="108"/>
    </location>
</feature>
<proteinExistence type="predicted"/>
<evidence type="ECO:0000256" key="2">
    <source>
        <dbReference type="SAM" id="MobiDB-lite"/>
    </source>
</evidence>
<dbReference type="PANTHER" id="PTHR23159">
    <property type="entry name" value="CENTROSOMAL PROTEIN 2"/>
    <property type="match status" value="1"/>
</dbReference>
<dbReference type="HOGENOM" id="CLU_299469_0_0_1"/>
<feature type="region of interest" description="Disordered" evidence="2">
    <location>
        <begin position="574"/>
        <end position="627"/>
    </location>
</feature>
<evidence type="ECO:0008006" key="5">
    <source>
        <dbReference type="Google" id="ProtNLM"/>
    </source>
</evidence>
<dbReference type="AlphaFoldDB" id="A0DB50"/>
<sequence>MLQFKSLEEQIQYQEKNIEYLQQQNFDLQNHISQFSQFQQLGITIEAFQSLQNNSKEQSQQIKQLQKENGNLLKQIQNNQVKYYDKTLSKLQQENVKLKNEIRQLRQRISSPSKLDKSIVQYSTPQKLLNPSAILKSTKDHPKDVSSLLFIKGSQNFKSPYVDIIKGKYENIKVIKQLKSGLEQSYFDTYHFDVVSQDLQYSLQQLDRQHSIHQGKGLLLSNQLCLIFGASRTNKKHFLIQYLDTLLGQVKQQFEIFQQNEDYQQLIVKIVYEELFNGSAKHPSESEILFNKEQNKRDNENKFREIELSISKLRLIILNKLKMTIKDNSKKYVKIRKLYIETELQFNKETQLNKFIVFTSNQNLNQKQFQNAEEGLNETLAMKDKGRELTQILRWPQLQISLVLCVHPTIPDYSFTINTFQLCKFIRNLKLVSDSPQGSDKFQQILENNNKSLEQKIKKLRDKIKNLESENYRVKKQSVILEAENEEAVDKNRKLKQQLINLTGSLQQLQMNFQQQISAKKSLSLSKTKSAIVADSKTIQTLEKASKSISVLLSQGSKSDLSVSPSKVHKTVPSDLLIPNFQEDPDDEEEYQEEGEDGQEDEDQVDDEDDQNADSQQPSEVDESEGVVDIYDMSDVYSFFEYFNQMKIILLVFLIGATFARDEGFFAQLRNSDFGKTIIQTLQVQLSQDHPADAVVHLLKQMKDDLNNEQRVEDEGITGQLKTCQDASSAAAAVLTIAKERKATSEERLPLLQQEQNDKKQQLFDKQGEEQRNLDRISVLQEARNVQRQEFEQRRDELVGLVSALQEAKKILSQGIGALKKNSFAELKNHHQNFLKYFPNKKGFHSMVNVLLTVLQEEGTQENAAQKVVKIIDTLVDSIFQVQKEEMRADDARELDFLTQKERLLLANRRLSGSVADLNAANERIGQKILEIKNDISIQDSIIFNKSTEQADWDQTCSDTDKAHRQQTEQRNAQLEIIVECIDIFETRFDMETKSYIQRLRF</sequence>
<name>A0DB50_PARTE</name>
<keyword evidence="1" id="KW-0175">Coiled coil</keyword>
<organism evidence="3 4">
    <name type="scientific">Paramecium tetraurelia</name>
    <dbReference type="NCBI Taxonomy" id="5888"/>
    <lineage>
        <taxon>Eukaryota</taxon>
        <taxon>Sar</taxon>
        <taxon>Alveolata</taxon>
        <taxon>Ciliophora</taxon>
        <taxon>Intramacronucleata</taxon>
        <taxon>Oligohymenophorea</taxon>
        <taxon>Peniculida</taxon>
        <taxon>Parameciidae</taxon>
        <taxon>Paramecium</taxon>
    </lineage>
</organism>
<dbReference type="GeneID" id="5033449"/>
<dbReference type="Proteomes" id="UP000000600">
    <property type="component" value="Unassembled WGS sequence"/>
</dbReference>
<evidence type="ECO:0000256" key="1">
    <source>
        <dbReference type="SAM" id="Coils"/>
    </source>
</evidence>
<evidence type="ECO:0000313" key="4">
    <source>
        <dbReference type="Proteomes" id="UP000000600"/>
    </source>
</evidence>
<reference evidence="3 4" key="1">
    <citation type="journal article" date="2006" name="Nature">
        <title>Global trends of whole-genome duplications revealed by the ciliate Paramecium tetraurelia.</title>
        <authorList>
            <consortium name="Genoscope"/>
            <person name="Aury J.-M."/>
            <person name="Jaillon O."/>
            <person name="Duret L."/>
            <person name="Noel B."/>
            <person name="Jubin C."/>
            <person name="Porcel B.M."/>
            <person name="Segurens B."/>
            <person name="Daubin V."/>
            <person name="Anthouard V."/>
            <person name="Aiach N."/>
            <person name="Arnaiz O."/>
            <person name="Billaut A."/>
            <person name="Beisson J."/>
            <person name="Blanc I."/>
            <person name="Bouhouche K."/>
            <person name="Camara F."/>
            <person name="Duharcourt S."/>
            <person name="Guigo R."/>
            <person name="Gogendeau D."/>
            <person name="Katinka M."/>
            <person name="Keller A.-M."/>
            <person name="Kissmehl R."/>
            <person name="Klotz C."/>
            <person name="Koll F."/>
            <person name="Le Moue A."/>
            <person name="Lepere C."/>
            <person name="Malinsky S."/>
            <person name="Nowacki M."/>
            <person name="Nowak J.K."/>
            <person name="Plattner H."/>
            <person name="Poulain J."/>
            <person name="Ruiz F."/>
            <person name="Serrano V."/>
            <person name="Zagulski M."/>
            <person name="Dessen P."/>
            <person name="Betermier M."/>
            <person name="Weissenbach J."/>
            <person name="Scarpelli C."/>
            <person name="Schachter V."/>
            <person name="Sperling L."/>
            <person name="Meyer E."/>
            <person name="Cohen J."/>
            <person name="Wincker P."/>
        </authorList>
    </citation>
    <scope>NUCLEOTIDE SEQUENCE [LARGE SCALE GENOMIC DNA]</scope>
    <source>
        <strain evidence="3 4">Stock d4-2</strain>
    </source>
</reference>
<dbReference type="InParanoid" id="A0DB50"/>
<protein>
    <recommendedName>
        <fullName evidence="5">Kinesin motor domain-containing protein</fullName>
    </recommendedName>
</protein>
<feature type="compositionally biased region" description="Acidic residues" evidence="2">
    <location>
        <begin position="583"/>
        <end position="612"/>
    </location>
</feature>
<evidence type="ECO:0000313" key="3">
    <source>
        <dbReference type="EMBL" id="CAK80267.1"/>
    </source>
</evidence>
<dbReference type="EMBL" id="CT868363">
    <property type="protein sequence ID" value="CAK80267.1"/>
    <property type="molecule type" value="Genomic_DNA"/>
</dbReference>
<gene>
    <name evidence="3" type="ORF">GSPATT00015161001</name>
</gene>
<feature type="coiled-coil region" evidence="1">
    <location>
        <begin position="443"/>
        <end position="512"/>
    </location>
</feature>